<dbReference type="GO" id="GO:0016787">
    <property type="term" value="F:hydrolase activity"/>
    <property type="evidence" value="ECO:0007669"/>
    <property type="project" value="UniProtKB-KW"/>
</dbReference>
<reference evidence="16" key="2">
    <citation type="submission" date="2014-06" db="EMBL/GenBank/DDBJ databases">
        <title>The complete genome of Blastobotrys (Arxula) adeninivorans LS3 - a yeast of biotechnological interest.</title>
        <authorList>
            <person name="Kunze G."/>
            <person name="Gaillardin C."/>
            <person name="Czernicka M."/>
            <person name="Durrens P."/>
            <person name="Martin T."/>
            <person name="Boer E."/>
            <person name="Gabaldon T."/>
            <person name="Cruz J."/>
            <person name="Talla E."/>
            <person name="Marck C."/>
            <person name="Goffeau A."/>
            <person name="Barbe V."/>
            <person name="Baret P."/>
            <person name="Baronian K."/>
            <person name="Beier S."/>
            <person name="Bleykasten C."/>
            <person name="Bode R."/>
            <person name="Casaregola S."/>
            <person name="Despons L."/>
            <person name="Fairhead C."/>
            <person name="Giersberg M."/>
            <person name="Gierski P."/>
            <person name="Hahnel U."/>
            <person name="Hartmann A."/>
            <person name="Jankowska D."/>
            <person name="Jubin C."/>
            <person name="Jung P."/>
            <person name="Lafontaine I."/>
            <person name="Leh-Louis V."/>
            <person name="Lemaire M."/>
            <person name="Marcet-Houben M."/>
            <person name="Mascher M."/>
            <person name="Morel G."/>
            <person name="Richard G.-F."/>
            <person name="Riechen J."/>
            <person name="Sacerdot C."/>
            <person name="Sarkar A."/>
            <person name="Savel G."/>
            <person name="Schacherer J."/>
            <person name="Sherman D."/>
            <person name="Straub M.-L."/>
            <person name="Stein N."/>
            <person name="Thierry A."/>
            <person name="Trautwein-Schult A."/>
            <person name="Westhof E."/>
            <person name="Worch S."/>
            <person name="Dujon B."/>
            <person name="Souciet J.-L."/>
            <person name="Wincker P."/>
            <person name="Scholz U."/>
            <person name="Neuveglise N."/>
        </authorList>
    </citation>
    <scope>NUCLEOTIDE SEQUENCE</scope>
    <source>
        <strain evidence="16">LS3</strain>
    </source>
</reference>
<dbReference type="PhylomeDB" id="A0A060TCX9"/>
<dbReference type="PROSITE" id="PS51194">
    <property type="entry name" value="HELICASE_CTER"/>
    <property type="match status" value="1"/>
</dbReference>
<keyword evidence="8 11" id="KW-0694">RNA-binding</keyword>
<feature type="compositionally biased region" description="Polar residues" evidence="12">
    <location>
        <begin position="39"/>
        <end position="59"/>
    </location>
</feature>
<dbReference type="SMART" id="SM01178">
    <property type="entry name" value="DUF4217"/>
    <property type="match status" value="1"/>
</dbReference>
<feature type="region of interest" description="Disordered" evidence="12">
    <location>
        <begin position="674"/>
        <end position="705"/>
    </location>
</feature>
<evidence type="ECO:0000259" key="14">
    <source>
        <dbReference type="PROSITE" id="PS51194"/>
    </source>
</evidence>
<accession>A0A060TCX9</accession>
<dbReference type="GO" id="GO:0006364">
    <property type="term" value="P:rRNA processing"/>
    <property type="evidence" value="ECO:0007669"/>
    <property type="project" value="UniProtKB-KW"/>
</dbReference>
<feature type="compositionally biased region" description="Basic and acidic residues" evidence="12">
    <location>
        <begin position="60"/>
        <end position="90"/>
    </location>
</feature>
<dbReference type="Gene3D" id="3.40.50.300">
    <property type="entry name" value="P-loop containing nucleotide triphosphate hydrolases"/>
    <property type="match status" value="2"/>
</dbReference>
<dbReference type="GO" id="GO:0003723">
    <property type="term" value="F:RNA binding"/>
    <property type="evidence" value="ECO:0007669"/>
    <property type="project" value="UniProtKB-UniRule"/>
</dbReference>
<comment type="subcellular location">
    <subcellularLocation>
        <location evidence="1">Nucleus</location>
        <location evidence="1">Nucleolus</location>
    </subcellularLocation>
</comment>
<feature type="domain" description="Helicase ATP-binding" evidence="13">
    <location>
        <begin position="191"/>
        <end position="380"/>
    </location>
</feature>
<keyword evidence="7 11" id="KW-0067">ATP-binding</keyword>
<evidence type="ECO:0000256" key="4">
    <source>
        <dbReference type="ARBA" id="ARBA00022741"/>
    </source>
</evidence>
<keyword evidence="4 11" id="KW-0547">Nucleotide-binding</keyword>
<keyword evidence="5 11" id="KW-0378">Hydrolase</keyword>
<comment type="similarity">
    <text evidence="11">Belongs to the DEAD box helicase family.</text>
</comment>
<dbReference type="InterPro" id="IPR011545">
    <property type="entry name" value="DEAD/DEAH_box_helicase_dom"/>
</dbReference>
<sequence length="724" mass="80094">MSDDLILNLAVDEAPVPKKKKSGRRPGRVNRPQKPKPTPNSESTPVTEDSGKGSASSAQKVDKSGDSKPRSDNQYRLKRKEISNGEAREKVLKKRKSDAHLPPSHRPKLSGDKSRDKDTFVSTLFAPNTPVEAEEGAAGEGDEVTAHAPSNAPLTDSSSFEGLGINERLSAHLREKMNMHQPTIIQREALPRLLSVDKDLFVQAQTGSGKTLAYVLPIIHRLMQVPNLHRESGLFAIILTPTRELSNQIYDVLTNLVRCCHWLVPGIVIGGEKKKAEKARIRKGVNILVATPGRLADHCDNTSTLDLSQLRWVVFDEGDRLMELGFEETITKIIKYIEDQSAFTNIVGLPKKRVHVVGSATIRGGAERLGQLTLKGADWVTADNQPDVERRSSRIASNKAREKEDEIGNMAPAQLVQTCAIVPAKLRLVTLASILINTCKDQSRIIVFFSCSDSVDFHFEAFTRKDESDSDEERNITDTVRKGNLLSSNVVIHKLHGSLTQQVRTSTLSAFSKKDENSTKILFCTDVVSRGLDLPRVTNVIEYDPPFSQEDHLHRVGRTARAGKEGSSILLLLPGKEEGYLELLKERHEGEIRQESHEHLIKNAFGHAWQTDATTWHLNIERWLLEDSRALDMARKAFTSHIRAYATHLSSERSVFDLKALHLGHIAKSFGLRETPGKLGNNKSSSSKKSSSKTPSSGGKKLDGRNKLLQAAAKSIGADEFNIG</sequence>
<feature type="compositionally biased region" description="Basic residues" evidence="12">
    <location>
        <begin position="17"/>
        <end position="34"/>
    </location>
</feature>
<dbReference type="SMART" id="SM00490">
    <property type="entry name" value="HELICc"/>
    <property type="match status" value="1"/>
</dbReference>
<dbReference type="Pfam" id="PF00271">
    <property type="entry name" value="Helicase_C"/>
    <property type="match status" value="1"/>
</dbReference>
<dbReference type="InterPro" id="IPR025313">
    <property type="entry name" value="SPB4-like_CTE"/>
</dbReference>
<organism evidence="16">
    <name type="scientific">Blastobotrys adeninivorans</name>
    <name type="common">Yeast</name>
    <name type="synonym">Arxula adeninivorans</name>
    <dbReference type="NCBI Taxonomy" id="409370"/>
    <lineage>
        <taxon>Eukaryota</taxon>
        <taxon>Fungi</taxon>
        <taxon>Dikarya</taxon>
        <taxon>Ascomycota</taxon>
        <taxon>Saccharomycotina</taxon>
        <taxon>Dipodascomycetes</taxon>
        <taxon>Dipodascales</taxon>
        <taxon>Trichomonascaceae</taxon>
        <taxon>Blastobotrys</taxon>
    </lineage>
</organism>
<keyword evidence="6 11" id="KW-0347">Helicase</keyword>
<dbReference type="PROSITE" id="PS51195">
    <property type="entry name" value="Q_MOTIF"/>
    <property type="match status" value="1"/>
</dbReference>
<evidence type="ECO:0000259" key="13">
    <source>
        <dbReference type="PROSITE" id="PS51192"/>
    </source>
</evidence>
<feature type="compositionally biased region" description="Acidic residues" evidence="12">
    <location>
        <begin position="132"/>
        <end position="143"/>
    </location>
</feature>
<feature type="domain" description="DEAD-box RNA helicase Q" evidence="15">
    <location>
        <begin position="158"/>
        <end position="187"/>
    </location>
</feature>
<dbReference type="Pfam" id="PF13959">
    <property type="entry name" value="CTE_SPB4"/>
    <property type="match status" value="1"/>
</dbReference>
<evidence type="ECO:0000259" key="15">
    <source>
        <dbReference type="PROSITE" id="PS51195"/>
    </source>
</evidence>
<name>A0A060TCX9_BLAAD</name>
<feature type="compositionally biased region" description="Basic residues" evidence="12">
    <location>
        <begin position="91"/>
        <end position="108"/>
    </location>
</feature>
<dbReference type="GO" id="GO:0005524">
    <property type="term" value="F:ATP binding"/>
    <property type="evidence" value="ECO:0007669"/>
    <property type="project" value="UniProtKB-UniRule"/>
</dbReference>
<gene>
    <name evidence="16" type="ORF">GNLVRS02_ARAD1D39270g</name>
</gene>
<feature type="short sequence motif" description="Q motif" evidence="10">
    <location>
        <begin position="158"/>
        <end position="187"/>
    </location>
</feature>
<evidence type="ECO:0000256" key="8">
    <source>
        <dbReference type="ARBA" id="ARBA00022884"/>
    </source>
</evidence>
<dbReference type="EMBL" id="HG937694">
    <property type="protein sequence ID" value="CDP38644.1"/>
    <property type="molecule type" value="Genomic_DNA"/>
</dbReference>
<dbReference type="InterPro" id="IPR001650">
    <property type="entry name" value="Helicase_C-like"/>
</dbReference>
<protein>
    <recommendedName>
        <fullName evidence="11">ATP-dependent RNA helicase</fullName>
        <ecNumber evidence="11">3.6.4.13</ecNumber>
    </recommendedName>
</protein>
<dbReference type="EC" id="3.6.4.13" evidence="11"/>
<dbReference type="InterPro" id="IPR027417">
    <property type="entry name" value="P-loop_NTPase"/>
</dbReference>
<dbReference type="GO" id="GO:0005730">
    <property type="term" value="C:nucleolus"/>
    <property type="evidence" value="ECO:0007669"/>
    <property type="project" value="UniProtKB-SubCell"/>
</dbReference>
<dbReference type="CDD" id="cd18787">
    <property type="entry name" value="SF2_C_DEAD"/>
    <property type="match status" value="1"/>
</dbReference>
<dbReference type="SUPFAM" id="SSF52540">
    <property type="entry name" value="P-loop containing nucleoside triphosphate hydrolases"/>
    <property type="match status" value="2"/>
</dbReference>
<dbReference type="PROSITE" id="PS51192">
    <property type="entry name" value="HELICASE_ATP_BIND_1"/>
    <property type="match status" value="1"/>
</dbReference>
<dbReference type="PANTHER" id="PTHR24031">
    <property type="entry name" value="RNA HELICASE"/>
    <property type="match status" value="1"/>
</dbReference>
<comment type="domain">
    <text evidence="11">The Q motif is unique to and characteristic of the DEAD box family of RNA helicases and controls ATP binding and hydrolysis.</text>
</comment>
<keyword evidence="2" id="KW-0690">Ribosome biogenesis</keyword>
<comment type="function">
    <text evidence="11">RNA helicase.</text>
</comment>
<dbReference type="AlphaFoldDB" id="A0A060TCX9"/>
<keyword evidence="9" id="KW-0539">Nucleus</keyword>
<feature type="compositionally biased region" description="Low complexity" evidence="12">
    <location>
        <begin position="677"/>
        <end position="699"/>
    </location>
</feature>
<evidence type="ECO:0000256" key="1">
    <source>
        <dbReference type="ARBA" id="ARBA00004604"/>
    </source>
</evidence>
<evidence type="ECO:0000256" key="7">
    <source>
        <dbReference type="ARBA" id="ARBA00022840"/>
    </source>
</evidence>
<evidence type="ECO:0000256" key="12">
    <source>
        <dbReference type="SAM" id="MobiDB-lite"/>
    </source>
</evidence>
<evidence type="ECO:0000256" key="11">
    <source>
        <dbReference type="RuleBase" id="RU365068"/>
    </source>
</evidence>
<evidence type="ECO:0000313" key="16">
    <source>
        <dbReference type="EMBL" id="CDP38644.1"/>
    </source>
</evidence>
<feature type="compositionally biased region" description="Basic and acidic residues" evidence="12">
    <location>
        <begin position="109"/>
        <end position="119"/>
    </location>
</feature>
<evidence type="ECO:0000256" key="6">
    <source>
        <dbReference type="ARBA" id="ARBA00022806"/>
    </source>
</evidence>
<evidence type="ECO:0000256" key="2">
    <source>
        <dbReference type="ARBA" id="ARBA00022517"/>
    </source>
</evidence>
<evidence type="ECO:0000256" key="3">
    <source>
        <dbReference type="ARBA" id="ARBA00022552"/>
    </source>
</evidence>
<keyword evidence="3" id="KW-0698">rRNA processing</keyword>
<dbReference type="InterPro" id="IPR014014">
    <property type="entry name" value="RNA_helicase_DEAD_Q_motif"/>
</dbReference>
<feature type="region of interest" description="Disordered" evidence="12">
    <location>
        <begin position="1"/>
        <end position="161"/>
    </location>
</feature>
<feature type="domain" description="Helicase C-terminal" evidence="14">
    <location>
        <begin position="430"/>
        <end position="604"/>
    </location>
</feature>
<dbReference type="Pfam" id="PF00270">
    <property type="entry name" value="DEAD"/>
    <property type="match status" value="1"/>
</dbReference>
<evidence type="ECO:0000256" key="9">
    <source>
        <dbReference type="ARBA" id="ARBA00023242"/>
    </source>
</evidence>
<evidence type="ECO:0000256" key="5">
    <source>
        <dbReference type="ARBA" id="ARBA00022801"/>
    </source>
</evidence>
<dbReference type="InterPro" id="IPR014001">
    <property type="entry name" value="Helicase_ATP-bd"/>
</dbReference>
<dbReference type="SMART" id="SM00487">
    <property type="entry name" value="DEXDc"/>
    <property type="match status" value="1"/>
</dbReference>
<comment type="catalytic activity">
    <reaction evidence="11">
        <text>ATP + H2O = ADP + phosphate + H(+)</text>
        <dbReference type="Rhea" id="RHEA:13065"/>
        <dbReference type="ChEBI" id="CHEBI:15377"/>
        <dbReference type="ChEBI" id="CHEBI:15378"/>
        <dbReference type="ChEBI" id="CHEBI:30616"/>
        <dbReference type="ChEBI" id="CHEBI:43474"/>
        <dbReference type="ChEBI" id="CHEBI:456216"/>
        <dbReference type="EC" id="3.6.4.13"/>
    </reaction>
</comment>
<dbReference type="CDD" id="cd17949">
    <property type="entry name" value="DEADc_DDX31"/>
    <property type="match status" value="1"/>
</dbReference>
<reference evidence="16" key="1">
    <citation type="submission" date="2014-02" db="EMBL/GenBank/DDBJ databases">
        <authorList>
            <person name="Genoscope - CEA"/>
        </authorList>
    </citation>
    <scope>NUCLEOTIDE SEQUENCE</scope>
    <source>
        <strain evidence="16">LS3</strain>
    </source>
</reference>
<proteinExistence type="inferred from homology"/>
<evidence type="ECO:0000256" key="10">
    <source>
        <dbReference type="PROSITE-ProRule" id="PRU00552"/>
    </source>
</evidence>
<dbReference type="GO" id="GO:0003724">
    <property type="term" value="F:RNA helicase activity"/>
    <property type="evidence" value="ECO:0007669"/>
    <property type="project" value="UniProtKB-EC"/>
</dbReference>